<evidence type="ECO:0000313" key="8">
    <source>
        <dbReference type="Proteomes" id="UP000769528"/>
    </source>
</evidence>
<feature type="transmembrane region" description="Helical" evidence="5">
    <location>
        <begin position="306"/>
        <end position="332"/>
    </location>
</feature>
<dbReference type="GO" id="GO:0140115">
    <property type="term" value="P:export across plasma membrane"/>
    <property type="evidence" value="ECO:0007669"/>
    <property type="project" value="UniProtKB-ARBA"/>
</dbReference>
<dbReference type="FunFam" id="1.20.1250.20:FF:000082">
    <property type="entry name" value="MFS multidrug transporter, putative"/>
    <property type="match status" value="1"/>
</dbReference>
<dbReference type="SUPFAM" id="SSF103473">
    <property type="entry name" value="MFS general substrate transporter"/>
    <property type="match status" value="1"/>
</dbReference>
<evidence type="ECO:0000259" key="6">
    <source>
        <dbReference type="PROSITE" id="PS50850"/>
    </source>
</evidence>
<comment type="subcellular location">
    <subcellularLocation>
        <location evidence="1">Membrane</location>
        <topology evidence="1">Multi-pass membrane protein</topology>
    </subcellularLocation>
</comment>
<dbReference type="PANTHER" id="PTHR23502:SF7">
    <property type="entry name" value="DRUG_PROTON ANTIPORTER YHK8-RELATED"/>
    <property type="match status" value="1"/>
</dbReference>
<feature type="transmembrane region" description="Helical" evidence="5">
    <location>
        <begin position="109"/>
        <end position="128"/>
    </location>
</feature>
<dbReference type="OrthoDB" id="9986881at2759"/>
<keyword evidence="4 5" id="KW-0472">Membrane</keyword>
<sequence length="514" mass="57892">MEVIMSSSTVNDENESTSIYNPDQLELQNIQREVTRQLSKSLTNEEISHYEVELLENDIENISKRISYYRKWLITIILSITSVVVTMLSSCWSMASEKIIEHFGISREVSVLGISLYIWGLGVGPLFLSPISEFYGRKLTYIFGLSLCSCFQILSAFSPNIGGLLFGRFMSGFFGSAFLSVAGGTVTDIFQKNEIGVAMTVFSLAPFIGPALGPVISVFVVENIYFRWIFYILLITSGLMILLIILIVPETYKPVLLIKKAKRIRNETKDDKYFAPLEIALKEQSVWKNSLYGSKRPFTLLIYDRMMFILCFYTGLLLAIIYLFFVALPYIFRTVFKFSPYGQGLSFLGLLIGSIIGALPSQYFQSLYNIQSAKIGKLKPEFRLYPLLIGSFVVPIGLFIFAWTSYSNIHWIAPMIGCSIFSAGVALAFQGIFGYTADAYRLYAASGMACNSIMRSTMAGIFPLFGLQMYEKLGANWGSCLLALLTVVMIPFPFIFYKIGEKLRSKSPYTWSMD</sequence>
<dbReference type="InterPro" id="IPR036259">
    <property type="entry name" value="MFS_trans_sf"/>
</dbReference>
<dbReference type="InterPro" id="IPR011701">
    <property type="entry name" value="MFS"/>
</dbReference>
<evidence type="ECO:0000256" key="1">
    <source>
        <dbReference type="ARBA" id="ARBA00004141"/>
    </source>
</evidence>
<feature type="transmembrane region" description="Helical" evidence="5">
    <location>
        <begin position="228"/>
        <end position="248"/>
    </location>
</feature>
<dbReference type="PANTHER" id="PTHR23502">
    <property type="entry name" value="MAJOR FACILITATOR SUPERFAMILY"/>
    <property type="match status" value="1"/>
</dbReference>
<evidence type="ECO:0000256" key="3">
    <source>
        <dbReference type="ARBA" id="ARBA00022989"/>
    </source>
</evidence>
<name>A0A9P8Q086_9ASCO</name>
<feature type="transmembrane region" description="Helical" evidence="5">
    <location>
        <begin position="169"/>
        <end position="190"/>
    </location>
</feature>
<gene>
    <name evidence="7" type="ORF">WICMUC_000168</name>
</gene>
<dbReference type="GO" id="GO:0042908">
    <property type="term" value="P:xenobiotic transport"/>
    <property type="evidence" value="ECO:0007669"/>
    <property type="project" value="UniProtKB-ARBA"/>
</dbReference>
<feature type="transmembrane region" description="Helical" evidence="5">
    <location>
        <begin position="384"/>
        <end position="403"/>
    </location>
</feature>
<dbReference type="InterPro" id="IPR020846">
    <property type="entry name" value="MFS_dom"/>
</dbReference>
<evidence type="ECO:0000256" key="5">
    <source>
        <dbReference type="SAM" id="Phobius"/>
    </source>
</evidence>
<feature type="transmembrane region" description="Helical" evidence="5">
    <location>
        <begin position="453"/>
        <end position="470"/>
    </location>
</feature>
<evidence type="ECO:0000256" key="4">
    <source>
        <dbReference type="ARBA" id="ARBA00023136"/>
    </source>
</evidence>
<feature type="transmembrane region" description="Helical" evidence="5">
    <location>
        <begin position="140"/>
        <end position="157"/>
    </location>
</feature>
<feature type="transmembrane region" description="Helical" evidence="5">
    <location>
        <begin position="344"/>
        <end position="364"/>
    </location>
</feature>
<feature type="domain" description="Major facilitator superfamily (MFS) profile" evidence="6">
    <location>
        <begin position="74"/>
        <end position="503"/>
    </location>
</feature>
<reference evidence="7" key="2">
    <citation type="submission" date="2021-01" db="EMBL/GenBank/DDBJ databases">
        <authorList>
            <person name="Schikora-Tamarit M.A."/>
        </authorList>
    </citation>
    <scope>NUCLEOTIDE SEQUENCE</scope>
    <source>
        <strain evidence="7">CBS6341</strain>
    </source>
</reference>
<dbReference type="EMBL" id="JAEUBF010000039">
    <property type="protein sequence ID" value="KAH3680817.1"/>
    <property type="molecule type" value="Genomic_DNA"/>
</dbReference>
<dbReference type="InterPro" id="IPR005829">
    <property type="entry name" value="Sugar_transporter_CS"/>
</dbReference>
<organism evidence="7 8">
    <name type="scientific">Wickerhamomyces mucosus</name>
    <dbReference type="NCBI Taxonomy" id="1378264"/>
    <lineage>
        <taxon>Eukaryota</taxon>
        <taxon>Fungi</taxon>
        <taxon>Dikarya</taxon>
        <taxon>Ascomycota</taxon>
        <taxon>Saccharomycotina</taxon>
        <taxon>Saccharomycetes</taxon>
        <taxon>Phaffomycetales</taxon>
        <taxon>Wickerhamomycetaceae</taxon>
        <taxon>Wickerhamomyces</taxon>
    </lineage>
</organism>
<comment type="caution">
    <text evidence="7">The sequence shown here is derived from an EMBL/GenBank/DDBJ whole genome shotgun (WGS) entry which is preliminary data.</text>
</comment>
<protein>
    <recommendedName>
        <fullName evidence="6">Major facilitator superfamily (MFS) profile domain-containing protein</fullName>
    </recommendedName>
</protein>
<dbReference type="Pfam" id="PF07690">
    <property type="entry name" value="MFS_1"/>
    <property type="match status" value="1"/>
</dbReference>
<dbReference type="PROSITE" id="PS50850">
    <property type="entry name" value="MFS"/>
    <property type="match status" value="1"/>
</dbReference>
<evidence type="ECO:0000313" key="7">
    <source>
        <dbReference type="EMBL" id="KAH3680817.1"/>
    </source>
</evidence>
<keyword evidence="3 5" id="KW-1133">Transmembrane helix</keyword>
<feature type="transmembrane region" description="Helical" evidence="5">
    <location>
        <begin position="476"/>
        <end position="497"/>
    </location>
</feature>
<proteinExistence type="predicted"/>
<feature type="transmembrane region" description="Helical" evidence="5">
    <location>
        <begin position="72"/>
        <end position="89"/>
    </location>
</feature>
<feature type="transmembrane region" description="Helical" evidence="5">
    <location>
        <begin position="409"/>
        <end position="433"/>
    </location>
</feature>
<keyword evidence="2 5" id="KW-0812">Transmembrane</keyword>
<dbReference type="PROSITE" id="PS00216">
    <property type="entry name" value="SUGAR_TRANSPORT_1"/>
    <property type="match status" value="1"/>
</dbReference>
<feature type="transmembrane region" description="Helical" evidence="5">
    <location>
        <begin position="197"/>
        <end position="216"/>
    </location>
</feature>
<dbReference type="GO" id="GO:0022857">
    <property type="term" value="F:transmembrane transporter activity"/>
    <property type="evidence" value="ECO:0007669"/>
    <property type="project" value="InterPro"/>
</dbReference>
<keyword evidence="8" id="KW-1185">Reference proteome</keyword>
<dbReference type="Gene3D" id="1.20.1250.20">
    <property type="entry name" value="MFS general substrate transporter like domains"/>
    <property type="match status" value="1"/>
</dbReference>
<dbReference type="CDD" id="cd17323">
    <property type="entry name" value="MFS_Tpo1_MDR_like"/>
    <property type="match status" value="1"/>
</dbReference>
<reference evidence="7" key="1">
    <citation type="journal article" date="2021" name="Open Biol.">
        <title>Shared evolutionary footprints suggest mitochondrial oxidative damage underlies multiple complex I losses in fungi.</title>
        <authorList>
            <person name="Schikora-Tamarit M.A."/>
            <person name="Marcet-Houben M."/>
            <person name="Nosek J."/>
            <person name="Gabaldon T."/>
        </authorList>
    </citation>
    <scope>NUCLEOTIDE SEQUENCE</scope>
    <source>
        <strain evidence="7">CBS6341</strain>
    </source>
</reference>
<evidence type="ECO:0000256" key="2">
    <source>
        <dbReference type="ARBA" id="ARBA00022692"/>
    </source>
</evidence>
<dbReference type="Proteomes" id="UP000769528">
    <property type="component" value="Unassembled WGS sequence"/>
</dbReference>
<accession>A0A9P8Q086</accession>
<dbReference type="GO" id="GO:0005886">
    <property type="term" value="C:plasma membrane"/>
    <property type="evidence" value="ECO:0007669"/>
    <property type="project" value="TreeGrafter"/>
</dbReference>
<dbReference type="AlphaFoldDB" id="A0A9P8Q086"/>